<organism evidence="2 3">
    <name type="scientific">Niastella caeni</name>
    <dbReference type="NCBI Taxonomy" id="2569763"/>
    <lineage>
        <taxon>Bacteria</taxon>
        <taxon>Pseudomonadati</taxon>
        <taxon>Bacteroidota</taxon>
        <taxon>Chitinophagia</taxon>
        <taxon>Chitinophagales</taxon>
        <taxon>Chitinophagaceae</taxon>
        <taxon>Niastella</taxon>
    </lineage>
</organism>
<dbReference type="EMBL" id="STFF01000004">
    <property type="protein sequence ID" value="THU38212.1"/>
    <property type="molecule type" value="Genomic_DNA"/>
</dbReference>
<sequence length="260" mass="30029">MCKVRKLQFTGETIYCGLDAHKKNWKINCRMGGIELRGFSQNPDASLLSGYCKKHYPGAKVRVVYEAGFCGFGIQRSLEELGISCIVVNAADVPSSDKERKRKDDKRDARKLSRELSQGNLKGVYIPDIEMEQARTLVRQRYRLVQDQTMCKNRIKHTLMFSGVKLNLENERWTQKYLNAIEKADYKTEALKTALMKDPAMLMKYNEYRRRMEKNKAIIRIGKHLLGRIRFVWKNQKEYQRGIVGPDTKSVLKGIGSGIK</sequence>
<dbReference type="PANTHER" id="PTHR33055">
    <property type="entry name" value="TRANSPOSASE FOR INSERTION SEQUENCE ELEMENT IS1111A"/>
    <property type="match status" value="1"/>
</dbReference>
<dbReference type="PANTHER" id="PTHR33055:SF17">
    <property type="entry name" value="THIRD ORF IN TRANSPOSON ISC1491"/>
    <property type="match status" value="1"/>
</dbReference>
<dbReference type="InterPro" id="IPR047650">
    <property type="entry name" value="Transpos_IS110"/>
</dbReference>
<dbReference type="GO" id="GO:0004803">
    <property type="term" value="F:transposase activity"/>
    <property type="evidence" value="ECO:0007669"/>
    <property type="project" value="InterPro"/>
</dbReference>
<dbReference type="GO" id="GO:0003677">
    <property type="term" value="F:DNA binding"/>
    <property type="evidence" value="ECO:0007669"/>
    <property type="project" value="InterPro"/>
</dbReference>
<evidence type="ECO:0000313" key="3">
    <source>
        <dbReference type="Proteomes" id="UP000306918"/>
    </source>
</evidence>
<dbReference type="OrthoDB" id="964423at2"/>
<evidence type="ECO:0000259" key="1">
    <source>
        <dbReference type="Pfam" id="PF01548"/>
    </source>
</evidence>
<dbReference type="GO" id="GO:0006313">
    <property type="term" value="P:DNA transposition"/>
    <property type="evidence" value="ECO:0007669"/>
    <property type="project" value="InterPro"/>
</dbReference>
<protein>
    <submittedName>
        <fullName evidence="2">IS110 family transposase</fullName>
    </submittedName>
</protein>
<comment type="caution">
    <text evidence="2">The sequence shown here is derived from an EMBL/GenBank/DDBJ whole genome shotgun (WGS) entry which is preliminary data.</text>
</comment>
<gene>
    <name evidence="2" type="ORF">FAM09_16160</name>
</gene>
<name>A0A4S8HYA2_9BACT</name>
<dbReference type="RefSeq" id="WP_136578168.1">
    <property type="nucleotide sequence ID" value="NZ_STFF01000004.1"/>
</dbReference>
<feature type="domain" description="Transposase IS110-like N-terminal" evidence="1">
    <location>
        <begin position="16"/>
        <end position="159"/>
    </location>
</feature>
<reference evidence="2 3" key="1">
    <citation type="submission" date="2019-04" db="EMBL/GenBank/DDBJ databases">
        <title>Niastella caeni sp. nov., isolated from activated sludge.</title>
        <authorList>
            <person name="Sheng M."/>
        </authorList>
    </citation>
    <scope>NUCLEOTIDE SEQUENCE [LARGE SCALE GENOMIC DNA]</scope>
    <source>
        <strain evidence="2 3">HX-2-15</strain>
    </source>
</reference>
<proteinExistence type="predicted"/>
<evidence type="ECO:0000313" key="2">
    <source>
        <dbReference type="EMBL" id="THU38212.1"/>
    </source>
</evidence>
<dbReference type="Proteomes" id="UP000306918">
    <property type="component" value="Unassembled WGS sequence"/>
</dbReference>
<dbReference type="InterPro" id="IPR002525">
    <property type="entry name" value="Transp_IS110-like_N"/>
</dbReference>
<dbReference type="Pfam" id="PF01548">
    <property type="entry name" value="DEDD_Tnp_IS110"/>
    <property type="match status" value="1"/>
</dbReference>
<dbReference type="AlphaFoldDB" id="A0A4S8HYA2"/>
<accession>A0A4S8HYA2</accession>
<keyword evidence="3" id="KW-1185">Reference proteome</keyword>